<dbReference type="RefSeq" id="WP_029243653.1">
    <property type="nucleotide sequence ID" value="NZ_CP036495.1"/>
</dbReference>
<dbReference type="SUPFAM" id="SSF52540">
    <property type="entry name" value="P-loop containing nucleoside triphosphate hydrolases"/>
    <property type="match status" value="1"/>
</dbReference>
<evidence type="ECO:0000313" key="2">
    <source>
        <dbReference type="EMBL" id="UZA68698.1"/>
    </source>
</evidence>
<name>A0AA46ZX51_PSEVI</name>
<evidence type="ECO:0000313" key="3">
    <source>
        <dbReference type="Proteomes" id="UP001163644"/>
    </source>
</evidence>
<reference evidence="2" key="1">
    <citation type="submission" date="2019-02" db="EMBL/GenBank/DDBJ databases">
        <authorList>
            <person name="Lutz S."/>
            <person name="Schori C."/>
            <person name="Ahrens C.H."/>
            <person name="Gueguen E."/>
        </authorList>
    </citation>
    <scope>NUCLEOTIDE SEQUENCE</scope>
    <source>
        <strain evidence="2">Psy35</strain>
    </source>
</reference>
<organism evidence="2 3">
    <name type="scientific">Pseudomonas viridiflava</name>
    <name type="common">Phytomonas viridiflava</name>
    <dbReference type="NCBI Taxonomy" id="33069"/>
    <lineage>
        <taxon>Bacteria</taxon>
        <taxon>Pseudomonadati</taxon>
        <taxon>Pseudomonadota</taxon>
        <taxon>Gammaproteobacteria</taxon>
        <taxon>Pseudomonadales</taxon>
        <taxon>Pseudomonadaceae</taxon>
        <taxon>Pseudomonas</taxon>
    </lineage>
</organism>
<keyword evidence="1" id="KW-0175">Coiled coil</keyword>
<dbReference type="GO" id="GO:0005524">
    <property type="term" value="F:ATP binding"/>
    <property type="evidence" value="ECO:0007669"/>
    <property type="project" value="UniProtKB-KW"/>
</dbReference>
<dbReference type="InterPro" id="IPR027417">
    <property type="entry name" value="P-loop_NTPase"/>
</dbReference>
<gene>
    <name evidence="2" type="ORF">EZZ81_10875</name>
</gene>
<protein>
    <submittedName>
        <fullName evidence="2">ATP-binding protein</fullName>
    </submittedName>
</protein>
<keyword evidence="2" id="KW-0067">ATP-binding</keyword>
<dbReference type="EMBL" id="CP036495">
    <property type="protein sequence ID" value="UZA68698.1"/>
    <property type="molecule type" value="Genomic_DNA"/>
</dbReference>
<feature type="coiled-coil region" evidence="1">
    <location>
        <begin position="865"/>
        <end position="897"/>
    </location>
</feature>
<accession>A0AA46ZX51</accession>
<sequence length="1767" mass="197656">MTTSYERKPASTELTGGAGFTYEDTVVAYYLTQLLRRERASGQSGFVKSVAVQRQGFGHPMDDLIVEFDDQDTRRTLDIQIKRSVTISSAASNEEFRGIISDAVKTQALATFTKGLDKCGFVVEHVTTETFRNLVRLIDWATSSTTGAEFETRFTVQGNAGKDEQSLRTALRPLLGDPSSDDEVSFYQHFAALNFNGLGEGGALRAEIISRLQGIIVSNEDGQDILLFDRLCRIAREGSATAKKWDRASLIGQLRGTVRLNVIPFLKDDIARLNAYSLEGLSVVLETVGDIHVNREGLHQDVLKSLARHRVVSIGGLPGCGKSVVLKRYAQAAASAGPIIFLKNDRIACTGWTTFAASLGLSNTDIVSLLQEIGSTGTPVLFIDGIDRIRPDQQGLVVDFLNAIHNDPSLAEWSILVSSRDQGLEAFRAWFPSAMYADAGIGDVTVKPFSDEEAEQLAQSKPHLRRLLFGPSSVRDIARRPFFAAALDRSAIGEYEPQTEVDLIAAWWARAGHDIVTDTTPKRQRALIDIAENGVRNLGKGISTRALKESTIDQIAALKTDKIIREERGGSLLTFSHDIFFEWAFFRLLIDLGDDWTSALTAAGEPPLLGRVVGLMAQEAITESGRWQAGYRSLVNKPLRRQWHREWLTAPAFTPAFQAGKKEFTELLKVDDFALFEKLLVWFQAQHTIPSPAILGSLKAPIAGIDNLEIADLLGWPSDFTAWRRLLDWLVIEAGTFPVRLIPKALQIFDVWQNCLSGHQNDRSKAFLTIADGWLRKFEKGALRDNSPSGHNGSHTFSRDEGSRLGTSLRTLLLRSARSYPEFSKELFKRCIASKEIRRYAYSDLVSFSAVMCEVEAELVADLAEAELLNELPDDKQKRAEAERKKQEERSAKLRAIPEGERTPQQIAALQHAFIPIGSNRYRLDDVGIDAHHHFYYPTSALHEPFKSLFEHRPDIALRLVRNLANHATKGWKQTHMINRGAMGTPVPVTVRFPWGDQDFWGDWHVYSWGMGQLTSNPLECAFLALSYWAFKEIEKGRAASAVIREFVEGSDCYAVLGLALLLALETWEVTDTTFAVVTTQRLWKHDIARLVHHATIDIDILGFGAPPGLTGVKAEAKSFLDQRLCWKRDIRELAMRFALSNEDQLSSRFKAALELFQENLPFEFEEQHTNEACRSDLLMDARRWSGLGDAQNYKHSPHSETLIAVTYQPPAPLLSKAEQQKLEESTAMLRGMSVVSWATKSLEANAVGEDFTISQAAAYAKTLDVKHAFAMLEGSMSPQCVIANVAACVIRFCKTHDDHYKWAWDVMSKIEAMKPSGGTHPGSKIPWHPAIRLIISLHHDRRSDSPRSDSARRLLTLVLHPLDSVSELAIDALFMDRDENLRWCVGCLSVSLSLMHEGKFYKHRWDYSSDQKARRGHLAAAIKAFKKQSLSPMPTLPPAWARIDTKRRGQEPEDLWQQPSIFFEPKTASTLLSKMPVEAWMTSSVYRPLLEPLIFELVVWTSERITPPWQTDNRRCDRDTDLFEWNRTLGDLLARTAPFFALDEARHKLLKPFMGNDDNSLAIIARFADMAVRRHICDSIQIPANAIPLLDDCVSRVINDKIFDPGSWQPGQVNGHGMPELIRALLFVNVEEHAPAACRFANGDWSQITAVMPIIDRLVRHVGWSSYVMARYLELCTRAGAAFPVSNFGQQAIAALRGIDNAEERWIGTSLPARLAGVIQRQADWNFPLRQEDALALLNALDVLIDQGDRRAAALEQTEAFKGVQV</sequence>
<keyword evidence="2" id="KW-0547">Nucleotide-binding</keyword>
<proteinExistence type="predicted"/>
<evidence type="ECO:0000256" key="1">
    <source>
        <dbReference type="SAM" id="Coils"/>
    </source>
</evidence>
<dbReference type="Proteomes" id="UP001163644">
    <property type="component" value="Chromosome"/>
</dbReference>